<evidence type="ECO:0000256" key="3">
    <source>
        <dbReference type="ARBA" id="ARBA00022750"/>
    </source>
</evidence>
<reference evidence="11" key="2">
    <citation type="submission" date="2021-01" db="EMBL/GenBank/DDBJ databases">
        <authorList>
            <person name="Schikora-Tamarit M.A."/>
        </authorList>
    </citation>
    <scope>NUCLEOTIDE SEQUENCE</scope>
    <source>
        <strain evidence="11">CBS6075</strain>
    </source>
</reference>
<feature type="region of interest" description="Disordered" evidence="8">
    <location>
        <begin position="421"/>
        <end position="441"/>
    </location>
</feature>
<keyword evidence="7" id="KW-0378">Hydrolase</keyword>
<dbReference type="Proteomes" id="UP000769157">
    <property type="component" value="Unassembled WGS sequence"/>
</dbReference>
<dbReference type="GO" id="GO:0005576">
    <property type="term" value="C:extracellular region"/>
    <property type="evidence" value="ECO:0007669"/>
    <property type="project" value="UniProtKB-ARBA"/>
</dbReference>
<keyword evidence="2 9" id="KW-0732">Signal</keyword>
<keyword evidence="4 6" id="KW-1015">Disulfide bond</keyword>
<dbReference type="InterPro" id="IPR001461">
    <property type="entry name" value="Aspartic_peptidase_A1"/>
</dbReference>
<dbReference type="PROSITE" id="PS00141">
    <property type="entry name" value="ASP_PROTEASE"/>
    <property type="match status" value="1"/>
</dbReference>
<dbReference type="GO" id="GO:0006508">
    <property type="term" value="P:proteolysis"/>
    <property type="evidence" value="ECO:0007669"/>
    <property type="project" value="UniProtKB-KW"/>
</dbReference>
<dbReference type="EMBL" id="JAEUBE010000487">
    <property type="protein sequence ID" value="KAH3661289.1"/>
    <property type="molecule type" value="Genomic_DNA"/>
</dbReference>
<evidence type="ECO:0000313" key="11">
    <source>
        <dbReference type="EMBL" id="KAH3661289.1"/>
    </source>
</evidence>
<reference evidence="11" key="1">
    <citation type="journal article" date="2021" name="Open Biol.">
        <title>Shared evolutionary footprints suggest mitochondrial oxidative damage underlies multiple complex I losses in fungi.</title>
        <authorList>
            <person name="Schikora-Tamarit M.A."/>
            <person name="Marcet-Houben M."/>
            <person name="Nosek J."/>
            <person name="Gabaldon T."/>
        </authorList>
    </citation>
    <scope>NUCLEOTIDE SEQUENCE</scope>
    <source>
        <strain evidence="11">CBS6075</strain>
    </source>
</reference>
<dbReference type="InterPro" id="IPR034164">
    <property type="entry name" value="Pepsin-like_dom"/>
</dbReference>
<organism evidence="11 12">
    <name type="scientific">Ogataea philodendri</name>
    <dbReference type="NCBI Taxonomy" id="1378263"/>
    <lineage>
        <taxon>Eukaryota</taxon>
        <taxon>Fungi</taxon>
        <taxon>Dikarya</taxon>
        <taxon>Ascomycota</taxon>
        <taxon>Saccharomycotina</taxon>
        <taxon>Pichiomycetes</taxon>
        <taxon>Pichiales</taxon>
        <taxon>Pichiaceae</taxon>
        <taxon>Ogataea</taxon>
    </lineage>
</organism>
<evidence type="ECO:0000313" key="12">
    <source>
        <dbReference type="Proteomes" id="UP000769157"/>
    </source>
</evidence>
<sequence length="496" mass="51673">MNSWLALATTIAVARAFSVSGTSLLDSDHVYKVDTVEQPPSDFSIKATSTRKQSVLASSNSSSTTLPWQSGMSFIDSDSNNESYTVNVTIGDSEYPLLIDTGSAYLWIYDSNCTDSSCSGKQLYPISSGTNSSSSFSLAYSSGSASGKVVTDTLQLGSLSADEFEFGAASSVPDLFEDYSFSGVLGLPAVNSSNGLTNLVTFLKNQETISQGTFALCLGSYDTALDGSNNGLLVLGKDIQELYDGSIHYSSVVENTNNYWQVVVDSVSADSYQISFDEAEIDGQDSQTKRLAVVDSGTTSIVAASADATKIHSFFSDSITDGDNFAILCNSTLTLNFKIAGSSWSLGPDDYLGNAYGSGKYDGYCVSNIVGSSSLDNGTWILGSLFLRNYYVSFDLDQSRLGLADRNSVEIVASMSSASPTQSTVSASSTASTGSASSASTLSTKTSSVSTSKATSASSSVSAASLSSASSATVSNLAGKLQLASPLLLLSLLSLI</sequence>
<dbReference type="PRINTS" id="PR00792">
    <property type="entry name" value="PEPSIN"/>
</dbReference>
<protein>
    <recommendedName>
        <fullName evidence="10">Peptidase A1 domain-containing protein</fullName>
    </recommendedName>
</protein>
<dbReference type="CDD" id="cd05471">
    <property type="entry name" value="pepsin_like"/>
    <property type="match status" value="1"/>
</dbReference>
<comment type="caution">
    <text evidence="11">The sequence shown here is derived from an EMBL/GenBank/DDBJ whole genome shotgun (WGS) entry which is preliminary data.</text>
</comment>
<keyword evidence="3 7" id="KW-0064">Aspartyl protease</keyword>
<evidence type="ECO:0000256" key="7">
    <source>
        <dbReference type="RuleBase" id="RU000454"/>
    </source>
</evidence>
<dbReference type="InterPro" id="IPR001969">
    <property type="entry name" value="Aspartic_peptidase_AS"/>
</dbReference>
<dbReference type="Pfam" id="PF00026">
    <property type="entry name" value="Asp"/>
    <property type="match status" value="1"/>
</dbReference>
<feature type="chain" id="PRO_5040467103" description="Peptidase A1 domain-containing protein" evidence="9">
    <location>
        <begin position="17"/>
        <end position="496"/>
    </location>
</feature>
<dbReference type="OrthoDB" id="28208at2759"/>
<gene>
    <name evidence="11" type="ORF">OGAPHI_006696</name>
</gene>
<evidence type="ECO:0000256" key="6">
    <source>
        <dbReference type="PIRSR" id="PIRSR601461-2"/>
    </source>
</evidence>
<dbReference type="GO" id="GO:0004190">
    <property type="term" value="F:aspartic-type endopeptidase activity"/>
    <property type="evidence" value="ECO:0007669"/>
    <property type="project" value="UniProtKB-KW"/>
</dbReference>
<feature type="active site" evidence="5">
    <location>
        <position position="100"/>
    </location>
</feature>
<dbReference type="InterPro" id="IPR033121">
    <property type="entry name" value="PEPTIDASE_A1"/>
</dbReference>
<feature type="active site" evidence="5">
    <location>
        <position position="295"/>
    </location>
</feature>
<feature type="disulfide bond" evidence="6">
    <location>
        <begin position="113"/>
        <end position="118"/>
    </location>
</feature>
<comment type="similarity">
    <text evidence="1 7">Belongs to the peptidase A1 family.</text>
</comment>
<evidence type="ECO:0000256" key="5">
    <source>
        <dbReference type="PIRSR" id="PIRSR601461-1"/>
    </source>
</evidence>
<keyword evidence="7" id="KW-0645">Protease</keyword>
<feature type="signal peptide" evidence="9">
    <location>
        <begin position="1"/>
        <end position="16"/>
    </location>
</feature>
<evidence type="ECO:0000256" key="8">
    <source>
        <dbReference type="SAM" id="MobiDB-lite"/>
    </source>
</evidence>
<dbReference type="AlphaFoldDB" id="A0A9P8NYB4"/>
<feature type="disulfide bond" evidence="6">
    <location>
        <begin position="329"/>
        <end position="365"/>
    </location>
</feature>
<evidence type="ECO:0000256" key="4">
    <source>
        <dbReference type="ARBA" id="ARBA00023157"/>
    </source>
</evidence>
<dbReference type="SUPFAM" id="SSF50630">
    <property type="entry name" value="Acid proteases"/>
    <property type="match status" value="1"/>
</dbReference>
<dbReference type="Gene3D" id="2.40.70.10">
    <property type="entry name" value="Acid Proteases"/>
    <property type="match status" value="2"/>
</dbReference>
<keyword evidence="12" id="KW-1185">Reference proteome</keyword>
<dbReference type="InterPro" id="IPR021109">
    <property type="entry name" value="Peptidase_aspartic_dom_sf"/>
</dbReference>
<dbReference type="PANTHER" id="PTHR47966">
    <property type="entry name" value="BETA-SITE APP-CLEAVING ENZYME, ISOFORM A-RELATED"/>
    <property type="match status" value="1"/>
</dbReference>
<dbReference type="PANTHER" id="PTHR47966:SF75">
    <property type="entry name" value="ENDOPEPTIDASE (CTSD), PUTATIVE (AFU_ORTHOLOGUE AFUA_4G07040)-RELATED"/>
    <property type="match status" value="1"/>
</dbReference>
<dbReference type="PROSITE" id="PS51767">
    <property type="entry name" value="PEPTIDASE_A1"/>
    <property type="match status" value="1"/>
</dbReference>
<name>A0A9P8NYB4_9ASCO</name>
<evidence type="ECO:0000256" key="1">
    <source>
        <dbReference type="ARBA" id="ARBA00007447"/>
    </source>
</evidence>
<evidence type="ECO:0000259" key="10">
    <source>
        <dbReference type="PROSITE" id="PS51767"/>
    </source>
</evidence>
<accession>A0A9P8NYB4</accession>
<evidence type="ECO:0000256" key="2">
    <source>
        <dbReference type="ARBA" id="ARBA00022729"/>
    </source>
</evidence>
<dbReference type="RefSeq" id="XP_046058413.1">
    <property type="nucleotide sequence ID" value="XM_046208010.1"/>
</dbReference>
<proteinExistence type="inferred from homology"/>
<dbReference type="GeneID" id="70238660"/>
<evidence type="ECO:0000256" key="9">
    <source>
        <dbReference type="SAM" id="SignalP"/>
    </source>
</evidence>
<feature type="domain" description="Peptidase A1" evidence="10">
    <location>
        <begin position="84"/>
        <end position="404"/>
    </location>
</feature>